<evidence type="ECO:0000313" key="2">
    <source>
        <dbReference type="Proteomes" id="UP000299102"/>
    </source>
</evidence>
<evidence type="ECO:0000313" key="1">
    <source>
        <dbReference type="EMBL" id="GBP45280.1"/>
    </source>
</evidence>
<sequence length="87" mass="9478">MQQLAVEPCPLLSGERFFDDSRAKPLIALDAVQASLSGTRTATNCPDNNNFTFVLGASATGPNINPAKCLQLDFHRRAARTSRTPFR</sequence>
<name>A0A4C1W342_EUMVA</name>
<reference evidence="1 2" key="1">
    <citation type="journal article" date="2019" name="Commun. Biol.">
        <title>The bagworm genome reveals a unique fibroin gene that provides high tensile strength.</title>
        <authorList>
            <person name="Kono N."/>
            <person name="Nakamura H."/>
            <person name="Ohtoshi R."/>
            <person name="Tomita M."/>
            <person name="Numata K."/>
            <person name="Arakawa K."/>
        </authorList>
    </citation>
    <scope>NUCLEOTIDE SEQUENCE [LARGE SCALE GENOMIC DNA]</scope>
</reference>
<organism evidence="1 2">
    <name type="scientific">Eumeta variegata</name>
    <name type="common">Bagworm moth</name>
    <name type="synonym">Eumeta japonica</name>
    <dbReference type="NCBI Taxonomy" id="151549"/>
    <lineage>
        <taxon>Eukaryota</taxon>
        <taxon>Metazoa</taxon>
        <taxon>Ecdysozoa</taxon>
        <taxon>Arthropoda</taxon>
        <taxon>Hexapoda</taxon>
        <taxon>Insecta</taxon>
        <taxon>Pterygota</taxon>
        <taxon>Neoptera</taxon>
        <taxon>Endopterygota</taxon>
        <taxon>Lepidoptera</taxon>
        <taxon>Glossata</taxon>
        <taxon>Ditrysia</taxon>
        <taxon>Tineoidea</taxon>
        <taxon>Psychidae</taxon>
        <taxon>Oiketicinae</taxon>
        <taxon>Eumeta</taxon>
    </lineage>
</organism>
<accession>A0A4C1W342</accession>
<proteinExistence type="predicted"/>
<dbReference type="AlphaFoldDB" id="A0A4C1W342"/>
<dbReference type="Proteomes" id="UP000299102">
    <property type="component" value="Unassembled WGS sequence"/>
</dbReference>
<keyword evidence="2" id="KW-1185">Reference proteome</keyword>
<gene>
    <name evidence="1" type="ORF">EVAR_29028_1</name>
</gene>
<protein>
    <submittedName>
        <fullName evidence="1">Uncharacterized protein</fullName>
    </submittedName>
</protein>
<comment type="caution">
    <text evidence="1">The sequence shown here is derived from an EMBL/GenBank/DDBJ whole genome shotgun (WGS) entry which is preliminary data.</text>
</comment>
<dbReference type="EMBL" id="BGZK01000467">
    <property type="protein sequence ID" value="GBP45280.1"/>
    <property type="molecule type" value="Genomic_DNA"/>
</dbReference>